<feature type="region of interest" description="Disordered" evidence="1">
    <location>
        <begin position="1"/>
        <end position="30"/>
    </location>
</feature>
<dbReference type="Proteomes" id="UP000035579">
    <property type="component" value="Chromosome"/>
</dbReference>
<evidence type="ECO:0000313" key="3">
    <source>
        <dbReference type="Proteomes" id="UP000035579"/>
    </source>
</evidence>
<gene>
    <name evidence="2" type="ORF">AA314_01394</name>
</gene>
<dbReference type="EMBL" id="CP011509">
    <property type="protein sequence ID" value="AKI99767.1"/>
    <property type="molecule type" value="Genomic_DNA"/>
</dbReference>
<protein>
    <submittedName>
        <fullName evidence="2">Uncharacterized protein</fullName>
    </submittedName>
</protein>
<accession>A0AAC8Q2E7</accession>
<dbReference type="AlphaFoldDB" id="A0AAC8Q2E7"/>
<evidence type="ECO:0000313" key="2">
    <source>
        <dbReference type="EMBL" id="AKI99767.1"/>
    </source>
</evidence>
<sequence length="38" mass="3776">MGGGNVIGAAPCPAGRAPGGECGPHQARGEGRRCCIRR</sequence>
<evidence type="ECO:0000256" key="1">
    <source>
        <dbReference type="SAM" id="MobiDB-lite"/>
    </source>
</evidence>
<proteinExistence type="predicted"/>
<dbReference type="KEGG" id="age:AA314_01394"/>
<name>A0AAC8Q2E7_9BACT</name>
<organism evidence="2 3">
    <name type="scientific">Archangium gephyra</name>
    <dbReference type="NCBI Taxonomy" id="48"/>
    <lineage>
        <taxon>Bacteria</taxon>
        <taxon>Pseudomonadati</taxon>
        <taxon>Myxococcota</taxon>
        <taxon>Myxococcia</taxon>
        <taxon>Myxococcales</taxon>
        <taxon>Cystobacterineae</taxon>
        <taxon>Archangiaceae</taxon>
        <taxon>Archangium</taxon>
    </lineage>
</organism>
<reference evidence="2 3" key="1">
    <citation type="submission" date="2015-05" db="EMBL/GenBank/DDBJ databases">
        <title>Genome assembly of Archangium gephyra DSM 2261.</title>
        <authorList>
            <person name="Sharma G."/>
            <person name="Subramanian S."/>
        </authorList>
    </citation>
    <scope>NUCLEOTIDE SEQUENCE [LARGE SCALE GENOMIC DNA]</scope>
    <source>
        <strain evidence="2 3">DSM 2261</strain>
    </source>
</reference>